<gene>
    <name evidence="1" type="ORF">MSG28_005035</name>
</gene>
<evidence type="ECO:0000313" key="1">
    <source>
        <dbReference type="EMBL" id="KAI8426072.1"/>
    </source>
</evidence>
<proteinExistence type="predicted"/>
<organism evidence="1 2">
    <name type="scientific">Choristoneura fumiferana</name>
    <name type="common">Spruce budworm moth</name>
    <name type="synonym">Archips fumiferana</name>
    <dbReference type="NCBI Taxonomy" id="7141"/>
    <lineage>
        <taxon>Eukaryota</taxon>
        <taxon>Metazoa</taxon>
        <taxon>Ecdysozoa</taxon>
        <taxon>Arthropoda</taxon>
        <taxon>Hexapoda</taxon>
        <taxon>Insecta</taxon>
        <taxon>Pterygota</taxon>
        <taxon>Neoptera</taxon>
        <taxon>Endopterygota</taxon>
        <taxon>Lepidoptera</taxon>
        <taxon>Glossata</taxon>
        <taxon>Ditrysia</taxon>
        <taxon>Tortricoidea</taxon>
        <taxon>Tortricidae</taxon>
        <taxon>Tortricinae</taxon>
        <taxon>Choristoneura</taxon>
    </lineage>
</organism>
<dbReference type="EMBL" id="CM046108">
    <property type="protein sequence ID" value="KAI8426072.1"/>
    <property type="molecule type" value="Genomic_DNA"/>
</dbReference>
<dbReference type="Proteomes" id="UP001064048">
    <property type="component" value="Chromosome 8"/>
</dbReference>
<protein>
    <submittedName>
        <fullName evidence="1">Uncharacterized protein</fullName>
    </submittedName>
</protein>
<name>A0ACC0JPH3_CHOFU</name>
<reference evidence="1 2" key="1">
    <citation type="journal article" date="2022" name="Genome Biol. Evol.">
        <title>The Spruce Budworm Genome: Reconstructing the Evolutionary History of Antifreeze Proteins.</title>
        <authorList>
            <person name="Beliveau C."/>
            <person name="Gagne P."/>
            <person name="Picq S."/>
            <person name="Vernygora O."/>
            <person name="Keeling C.I."/>
            <person name="Pinkney K."/>
            <person name="Doucet D."/>
            <person name="Wen F."/>
            <person name="Johnston J.S."/>
            <person name="Maaroufi H."/>
            <person name="Boyle B."/>
            <person name="Laroche J."/>
            <person name="Dewar K."/>
            <person name="Juretic N."/>
            <person name="Blackburn G."/>
            <person name="Nisole A."/>
            <person name="Brunet B."/>
            <person name="Brandao M."/>
            <person name="Lumley L."/>
            <person name="Duan J."/>
            <person name="Quan G."/>
            <person name="Lucarotti C.J."/>
            <person name="Roe A.D."/>
            <person name="Sperling F.A.H."/>
            <person name="Levesque R.C."/>
            <person name="Cusson M."/>
        </authorList>
    </citation>
    <scope>NUCLEOTIDE SEQUENCE [LARGE SCALE GENOMIC DNA]</scope>
    <source>
        <strain evidence="1">Glfc:IPQL:Cfum</strain>
    </source>
</reference>
<accession>A0ACC0JPH3</accession>
<comment type="caution">
    <text evidence="1">The sequence shown here is derived from an EMBL/GenBank/DDBJ whole genome shotgun (WGS) entry which is preliminary data.</text>
</comment>
<evidence type="ECO:0000313" key="2">
    <source>
        <dbReference type="Proteomes" id="UP001064048"/>
    </source>
</evidence>
<keyword evidence="2" id="KW-1185">Reference proteome</keyword>
<sequence>MILGAETAIFCDLEAFPGVCRRPRTFGYQRHSVRALAIAPYNLGLQSSGNVGTNERPSENVVESGVAGQAASARGAGEAMVAEMVHWSPTRNTIQPFRNFTLFSGTPPTNCDLTFSLVLLRTDERVEDAGDIILEDDLGVSGAGPGVAGGAPGLARYDDGIVGTVISSSKFSNDSVYAAINIAIRSVTETADREPSASVPHCLQCILSLDSNSMRPRAVTIKGILLRSNATRRLLQHAHCAPPLCSRDYPTKLTPAHNYPQYGKAIHESLASLWLPILKKGLQKENKEKLIKNYLIPDNCRFLQSPKLNAEISAAVSEIVRGRDKKLAGFQQQLGAGITAINKGIETVLSSDNKAQALTFLSDSCRILTDLHWASTRDRIKLITPSLEKNILHIIQDSERDDTLFGNSLSDKIKASKAIHRQGQQIKNKTAGKLERSTSLSDQQRWTRQPHEAISNEATLQSQLQHDDSEARLSVQATCTNTTITQVHSACPAAQYGWLYTKILERQKFLALQKYNDNFEAKISLPDTIRADLNWWIKNIATTFSPMRTDNRADEESRKINPDTEWELSDEAYATILKNFGQPNLDLFASRANAKCDAFVSWRQEPDATAIDAFTLNWNSYSFYAFPPFSLVLKCLRKIEDDEATGILVFPYWPSQPWFPLLTKLLVSEGPSSPTCQPYPGCRDALRAAFIRRGSPPETVPLMLASLADTTVKQYNVSIKLWWEYCTIKNIDATCLSKPAVMSFLTEQFNKGCSYGTLNSHRSALSLLLGSEIGADDCIKRLLKGAFKLKPRPYKPASSQTLSRWIKQVLIDSGVDVTVYGAHSTRHAATSAANAAGISLDTIRKAAGWSSSSNRGVRQGDVISPKLFTAALEDAFKILNWEGQGININGEYFNHLRFADDIVVMAERPWRTSVLCSPTSAVSDRVGLKINIDKTERWRGGAARRGAEALPVVIFEHKVDSTHVRGHICGKTCGSGKIEGTRALGRSPMRHQVKTALNGPLYECLRRYWRNGDGL</sequence>